<dbReference type="EMBL" id="BQKI01000081">
    <property type="protein sequence ID" value="GJN29087.1"/>
    <property type="molecule type" value="Genomic_DNA"/>
</dbReference>
<dbReference type="PANTHER" id="PTHR47955">
    <property type="entry name" value="CYTOCHROME P450 FAMILY 71 PROTEIN"/>
    <property type="match status" value="1"/>
</dbReference>
<dbReference type="GO" id="GO:0016705">
    <property type="term" value="F:oxidoreductase activity, acting on paired donors, with incorporation or reduction of molecular oxygen"/>
    <property type="evidence" value="ECO:0007669"/>
    <property type="project" value="InterPro"/>
</dbReference>
<dbReference type="Gene3D" id="1.10.630.10">
    <property type="entry name" value="Cytochrome P450"/>
    <property type="match status" value="1"/>
</dbReference>
<feature type="region of interest" description="Disordered" evidence="4">
    <location>
        <begin position="198"/>
        <end position="232"/>
    </location>
</feature>
<dbReference type="SUPFAM" id="SSF48264">
    <property type="entry name" value="Cytochrome P450"/>
    <property type="match status" value="1"/>
</dbReference>
<evidence type="ECO:0000256" key="2">
    <source>
        <dbReference type="ARBA" id="ARBA00022723"/>
    </source>
</evidence>
<evidence type="ECO:0000313" key="5">
    <source>
        <dbReference type="EMBL" id="GJN29087.1"/>
    </source>
</evidence>
<protein>
    <submittedName>
        <fullName evidence="5">Uncharacterized protein</fullName>
    </submittedName>
</protein>
<dbReference type="InterPro" id="IPR001128">
    <property type="entry name" value="Cyt_P450"/>
</dbReference>
<dbReference type="GO" id="GO:0005506">
    <property type="term" value="F:iron ion binding"/>
    <property type="evidence" value="ECO:0007669"/>
    <property type="project" value="InterPro"/>
</dbReference>
<dbReference type="Pfam" id="PF00067">
    <property type="entry name" value="p450"/>
    <property type="match status" value="1"/>
</dbReference>
<evidence type="ECO:0000256" key="1">
    <source>
        <dbReference type="ARBA" id="ARBA00010617"/>
    </source>
</evidence>
<dbReference type="GO" id="GO:0020037">
    <property type="term" value="F:heme binding"/>
    <property type="evidence" value="ECO:0007669"/>
    <property type="project" value="InterPro"/>
</dbReference>
<keyword evidence="6" id="KW-1185">Reference proteome</keyword>
<dbReference type="Proteomes" id="UP001054889">
    <property type="component" value="Unassembled WGS sequence"/>
</dbReference>
<accession>A0AAV5F1Z8</accession>
<evidence type="ECO:0000256" key="4">
    <source>
        <dbReference type="SAM" id="MobiDB-lite"/>
    </source>
</evidence>
<comment type="similarity">
    <text evidence="1">Belongs to the cytochrome P450 family.</text>
</comment>
<evidence type="ECO:0000313" key="6">
    <source>
        <dbReference type="Proteomes" id="UP001054889"/>
    </source>
</evidence>
<name>A0AAV5F1Z8_ELECO</name>
<dbReference type="InterPro" id="IPR036396">
    <property type="entry name" value="Cyt_P450_sf"/>
</dbReference>
<dbReference type="AlphaFoldDB" id="A0AAV5F1Z8"/>
<reference evidence="5" key="2">
    <citation type="submission" date="2021-12" db="EMBL/GenBank/DDBJ databases">
        <title>Resequencing data analysis of finger millet.</title>
        <authorList>
            <person name="Hatakeyama M."/>
            <person name="Aluri S."/>
            <person name="Balachadran M.T."/>
            <person name="Sivarajan S.R."/>
            <person name="Poveda L."/>
            <person name="Shimizu-Inatsugi R."/>
            <person name="Schlapbach R."/>
            <person name="Sreeman S.M."/>
            <person name="Shimizu K.K."/>
        </authorList>
    </citation>
    <scope>NUCLEOTIDE SEQUENCE</scope>
</reference>
<evidence type="ECO:0000256" key="3">
    <source>
        <dbReference type="ARBA" id="ARBA00023004"/>
    </source>
</evidence>
<reference evidence="5" key="1">
    <citation type="journal article" date="2018" name="DNA Res.">
        <title>Multiple hybrid de novo genome assembly of finger millet, an orphan allotetraploid crop.</title>
        <authorList>
            <person name="Hatakeyama M."/>
            <person name="Aluri S."/>
            <person name="Balachadran M.T."/>
            <person name="Sivarajan S.R."/>
            <person name="Patrignani A."/>
            <person name="Gruter S."/>
            <person name="Poveda L."/>
            <person name="Shimizu-Inatsugi R."/>
            <person name="Baeten J."/>
            <person name="Francoijs K.J."/>
            <person name="Nataraja K.N."/>
            <person name="Reddy Y.A.N."/>
            <person name="Phadnis S."/>
            <person name="Ravikumar R.L."/>
            <person name="Schlapbach R."/>
            <person name="Sreeman S.M."/>
            <person name="Shimizu K.K."/>
        </authorList>
    </citation>
    <scope>NUCLEOTIDE SEQUENCE</scope>
</reference>
<gene>
    <name evidence="5" type="primary">gb17280</name>
    <name evidence="5" type="ORF">PR202_gb17280</name>
</gene>
<dbReference type="PANTHER" id="PTHR47955:SF11">
    <property type="entry name" value="4-HYDROXYPHENYLACETALDEHYDE OXIME MONOOXYGENASE"/>
    <property type="match status" value="1"/>
</dbReference>
<proteinExistence type="inferred from homology"/>
<comment type="caution">
    <text evidence="5">The sequence shown here is derived from an EMBL/GenBank/DDBJ whole genome shotgun (WGS) entry which is preliminary data.</text>
</comment>
<dbReference type="GO" id="GO:0004497">
    <property type="term" value="F:monooxygenase activity"/>
    <property type="evidence" value="ECO:0007669"/>
    <property type="project" value="InterPro"/>
</dbReference>
<organism evidence="5 6">
    <name type="scientific">Eleusine coracana subsp. coracana</name>
    <dbReference type="NCBI Taxonomy" id="191504"/>
    <lineage>
        <taxon>Eukaryota</taxon>
        <taxon>Viridiplantae</taxon>
        <taxon>Streptophyta</taxon>
        <taxon>Embryophyta</taxon>
        <taxon>Tracheophyta</taxon>
        <taxon>Spermatophyta</taxon>
        <taxon>Magnoliopsida</taxon>
        <taxon>Liliopsida</taxon>
        <taxon>Poales</taxon>
        <taxon>Poaceae</taxon>
        <taxon>PACMAD clade</taxon>
        <taxon>Chloridoideae</taxon>
        <taxon>Cynodonteae</taxon>
        <taxon>Eleusininae</taxon>
        <taxon>Eleusine</taxon>
    </lineage>
</organism>
<keyword evidence="3" id="KW-0408">Iron</keyword>
<sequence>MAIAREARGRAVALDLEPINAVARVSTEEANFFRLLGADACPLLKAIEASESCCCCVYLLRGTGRKLMATMGAMFLLGGVAQDISFAPYSSKHWKELRQLCATELLSPKRVLSYRPITEEEAVRLITAVAASSSTPPVYITLMIKVMMNDILMRCAIGGTIPMRDKYIEALDKGLKFLAGVQPHQPVPSIAARTDARQRLPSGGNGAAQQDGRLHASHHPGPLNQEGYYHDK</sequence>
<keyword evidence="2" id="KW-0479">Metal-binding</keyword>